<dbReference type="EMBL" id="FZNP01000001">
    <property type="protein sequence ID" value="SNR25043.1"/>
    <property type="molecule type" value="Genomic_DNA"/>
</dbReference>
<keyword evidence="1" id="KW-0472">Membrane</keyword>
<evidence type="ECO:0000313" key="2">
    <source>
        <dbReference type="EMBL" id="SNR25043.1"/>
    </source>
</evidence>
<organism evidence="2 3">
    <name type="scientific">Actinomadura mexicana</name>
    <dbReference type="NCBI Taxonomy" id="134959"/>
    <lineage>
        <taxon>Bacteria</taxon>
        <taxon>Bacillati</taxon>
        <taxon>Actinomycetota</taxon>
        <taxon>Actinomycetes</taxon>
        <taxon>Streptosporangiales</taxon>
        <taxon>Thermomonosporaceae</taxon>
        <taxon>Actinomadura</taxon>
    </lineage>
</organism>
<keyword evidence="1" id="KW-0812">Transmembrane</keyword>
<gene>
    <name evidence="2" type="ORF">SAMN06265355_101363</name>
</gene>
<keyword evidence="3" id="KW-1185">Reference proteome</keyword>
<sequence>MNKLRLNASRKLRPISAKTRRLFSAHKRRLVSVAVGAAFGAVIGGIIEGLDYAAFLADLHHRYGINPFEFGDLGYLAALTTFGAVLGAVSGIIGSSLSAFVGFSSAAAREIAIRAAGGVVIIGVVACVASVAMANYGITVVGLPDPLGAIAVGNLFIGSSTYAAGVVGAVRTDN</sequence>
<evidence type="ECO:0000256" key="1">
    <source>
        <dbReference type="SAM" id="Phobius"/>
    </source>
</evidence>
<reference evidence="3" key="1">
    <citation type="submission" date="2017-06" db="EMBL/GenBank/DDBJ databases">
        <authorList>
            <person name="Varghese N."/>
            <person name="Submissions S."/>
        </authorList>
    </citation>
    <scope>NUCLEOTIDE SEQUENCE [LARGE SCALE GENOMIC DNA]</scope>
    <source>
        <strain evidence="3">DSM 44485</strain>
    </source>
</reference>
<keyword evidence="1" id="KW-1133">Transmembrane helix</keyword>
<evidence type="ECO:0000313" key="3">
    <source>
        <dbReference type="Proteomes" id="UP000198420"/>
    </source>
</evidence>
<dbReference type="Proteomes" id="UP000198420">
    <property type="component" value="Unassembled WGS sequence"/>
</dbReference>
<feature type="transmembrane region" description="Helical" evidence="1">
    <location>
        <begin position="150"/>
        <end position="170"/>
    </location>
</feature>
<feature type="transmembrane region" description="Helical" evidence="1">
    <location>
        <begin position="115"/>
        <end position="138"/>
    </location>
</feature>
<accession>A0A238UUK4</accession>
<proteinExistence type="predicted"/>
<protein>
    <submittedName>
        <fullName evidence="2">Uncharacterized protein</fullName>
    </submittedName>
</protein>
<name>A0A238UUK4_9ACTN</name>
<feature type="transmembrane region" description="Helical" evidence="1">
    <location>
        <begin position="75"/>
        <end position="103"/>
    </location>
</feature>
<dbReference type="AlphaFoldDB" id="A0A238UUK4"/>
<feature type="transmembrane region" description="Helical" evidence="1">
    <location>
        <begin position="30"/>
        <end position="55"/>
    </location>
</feature>
<dbReference type="RefSeq" id="WP_089309777.1">
    <property type="nucleotide sequence ID" value="NZ_FZNP01000001.1"/>
</dbReference>